<proteinExistence type="inferred from homology"/>
<dbReference type="PANTHER" id="PTHR10177">
    <property type="entry name" value="CYCLINS"/>
    <property type="match status" value="1"/>
</dbReference>
<feature type="domain" description="Cyclin-like" evidence="11">
    <location>
        <begin position="309"/>
        <end position="393"/>
    </location>
</feature>
<feature type="domain" description="Cyclin-like" evidence="11">
    <location>
        <begin position="212"/>
        <end position="296"/>
    </location>
</feature>
<dbReference type="SUPFAM" id="SSF47954">
    <property type="entry name" value="Cyclin-like"/>
    <property type="match status" value="2"/>
</dbReference>
<dbReference type="FunFam" id="1.10.472.10:FF:000032">
    <property type="entry name" value="G2/mitotic-specific cyclin-1"/>
    <property type="match status" value="1"/>
</dbReference>
<evidence type="ECO:0000259" key="12">
    <source>
        <dbReference type="SMART" id="SM01332"/>
    </source>
</evidence>
<evidence type="ECO:0000259" key="11">
    <source>
        <dbReference type="SMART" id="SM00385"/>
    </source>
</evidence>
<feature type="region of interest" description="Disordered" evidence="10">
    <location>
        <begin position="108"/>
        <end position="130"/>
    </location>
</feature>
<evidence type="ECO:0000313" key="14">
    <source>
        <dbReference type="Proteomes" id="UP001457282"/>
    </source>
</evidence>
<dbReference type="InterPro" id="IPR039361">
    <property type="entry name" value="Cyclin"/>
</dbReference>
<keyword evidence="4" id="KW-0132">Cell division</keyword>
<dbReference type="SMART" id="SM01332">
    <property type="entry name" value="Cyclin_C"/>
    <property type="match status" value="1"/>
</dbReference>
<keyword evidence="7" id="KW-0131">Cell cycle</keyword>
<feature type="compositionally biased region" description="Basic and acidic residues" evidence="10">
    <location>
        <begin position="108"/>
        <end position="117"/>
    </location>
</feature>
<evidence type="ECO:0000256" key="6">
    <source>
        <dbReference type="ARBA" id="ARBA00023127"/>
    </source>
</evidence>
<comment type="caution">
    <text evidence="13">The sequence shown here is derived from an EMBL/GenBank/DDBJ whole genome shotgun (WGS) entry which is preliminary data.</text>
</comment>
<sequence length="431" mass="48553">MDTRAVLAPQPRGDGKVNGNEPKRSQRVALGDRTNVEAAQVEIPGKPPVQINRPITRSFHAQLLANAQKNNMNPVLVPCLQDKVAVNRKCAPAKKLTKKKPLDEDVLVRSSDEEKGKPVNRSKPLQGSRKEVKTLTSILTTRSKAMACGTTNKPKDQIVDFDSADVNDELAVVEYVDDMYKFYKLEKDGSRVGDYLESQPDLNSNMRSILINWLIEVHRKFELMPETFYLTVNIIDRYLSMRIVSRRELQLVGISSMVIASKYEEVWAPQVNDFVCISDDAYTGNQIRVMEKEILGKLEWYLTVPTPYVFLARYIKASISPDDEMKNMVFFLAELGVMHYQTIILYSPSMIAAAAVYAARCTLNKTPFWTATLKHHTGYSEEQLRECAKVLVGCHLKAAESNLKAAYCKYSKPEFGAVARLTPAKNFQSSS</sequence>
<dbReference type="Gene3D" id="1.10.472.10">
    <property type="entry name" value="Cyclin-like"/>
    <property type="match status" value="2"/>
</dbReference>
<dbReference type="Pfam" id="PF00134">
    <property type="entry name" value="Cyclin_N"/>
    <property type="match status" value="1"/>
</dbReference>
<name>A0AAW1X2L6_RUBAR</name>
<dbReference type="EMBL" id="JBEDUW010000005">
    <property type="protein sequence ID" value="KAK9930546.1"/>
    <property type="molecule type" value="Genomic_DNA"/>
</dbReference>
<dbReference type="GO" id="GO:0051301">
    <property type="term" value="P:cell division"/>
    <property type="evidence" value="ECO:0007669"/>
    <property type="project" value="UniProtKB-KW"/>
</dbReference>
<evidence type="ECO:0000256" key="5">
    <source>
        <dbReference type="ARBA" id="ARBA00022776"/>
    </source>
</evidence>
<dbReference type="Proteomes" id="UP001457282">
    <property type="component" value="Unassembled WGS sequence"/>
</dbReference>
<dbReference type="PIRSF" id="PIRSF001771">
    <property type="entry name" value="Cyclin_A_B_D_E"/>
    <property type="match status" value="1"/>
</dbReference>
<dbReference type="InterPro" id="IPR036915">
    <property type="entry name" value="Cyclin-like_sf"/>
</dbReference>
<feature type="domain" description="Cyclin C-terminal" evidence="12">
    <location>
        <begin position="305"/>
        <end position="424"/>
    </location>
</feature>
<keyword evidence="5" id="KW-0498">Mitosis</keyword>
<dbReference type="SMART" id="SM00385">
    <property type="entry name" value="CYCLIN"/>
    <property type="match status" value="2"/>
</dbReference>
<evidence type="ECO:0000256" key="1">
    <source>
        <dbReference type="ARBA" id="ARBA00003222"/>
    </source>
</evidence>
<dbReference type="GO" id="GO:0044772">
    <property type="term" value="P:mitotic cell cycle phase transition"/>
    <property type="evidence" value="ECO:0007669"/>
    <property type="project" value="InterPro"/>
</dbReference>
<keyword evidence="14" id="KW-1185">Reference proteome</keyword>
<dbReference type="InterPro" id="IPR004367">
    <property type="entry name" value="Cyclin_C-dom"/>
</dbReference>
<dbReference type="PROSITE" id="PS00292">
    <property type="entry name" value="CYCLINS"/>
    <property type="match status" value="1"/>
</dbReference>
<evidence type="ECO:0000256" key="2">
    <source>
        <dbReference type="ARBA" id="ARBA00006955"/>
    </source>
</evidence>
<dbReference type="InterPro" id="IPR013763">
    <property type="entry name" value="Cyclin-like_dom"/>
</dbReference>
<dbReference type="InterPro" id="IPR006671">
    <property type="entry name" value="Cyclin_N"/>
</dbReference>
<comment type="function">
    <text evidence="1">Essential for the control of the cell cycle at the G2/M (mitosis) transition.</text>
</comment>
<evidence type="ECO:0000256" key="3">
    <source>
        <dbReference type="ARBA" id="ARBA00011177"/>
    </source>
</evidence>
<evidence type="ECO:0000256" key="4">
    <source>
        <dbReference type="ARBA" id="ARBA00022618"/>
    </source>
</evidence>
<comment type="similarity">
    <text evidence="2">Belongs to the cyclin family. Cyclin AB subfamily.</text>
</comment>
<evidence type="ECO:0000256" key="10">
    <source>
        <dbReference type="SAM" id="MobiDB-lite"/>
    </source>
</evidence>
<evidence type="ECO:0000313" key="13">
    <source>
        <dbReference type="EMBL" id="KAK9930546.1"/>
    </source>
</evidence>
<keyword evidence="6 9" id="KW-0195">Cyclin</keyword>
<organism evidence="13 14">
    <name type="scientific">Rubus argutus</name>
    <name type="common">Southern blackberry</name>
    <dbReference type="NCBI Taxonomy" id="59490"/>
    <lineage>
        <taxon>Eukaryota</taxon>
        <taxon>Viridiplantae</taxon>
        <taxon>Streptophyta</taxon>
        <taxon>Embryophyta</taxon>
        <taxon>Tracheophyta</taxon>
        <taxon>Spermatophyta</taxon>
        <taxon>Magnoliopsida</taxon>
        <taxon>eudicotyledons</taxon>
        <taxon>Gunneridae</taxon>
        <taxon>Pentapetalae</taxon>
        <taxon>rosids</taxon>
        <taxon>fabids</taxon>
        <taxon>Rosales</taxon>
        <taxon>Rosaceae</taxon>
        <taxon>Rosoideae</taxon>
        <taxon>Rosoideae incertae sedis</taxon>
        <taxon>Rubus</taxon>
    </lineage>
</organism>
<protein>
    <recommendedName>
        <fullName evidence="8">B-like cyclin</fullName>
    </recommendedName>
</protein>
<dbReference type="GO" id="GO:0016538">
    <property type="term" value="F:cyclin-dependent protein serine/threonine kinase regulator activity"/>
    <property type="evidence" value="ECO:0007669"/>
    <property type="project" value="InterPro"/>
</dbReference>
<evidence type="ECO:0000256" key="9">
    <source>
        <dbReference type="RuleBase" id="RU000383"/>
    </source>
</evidence>
<evidence type="ECO:0000256" key="7">
    <source>
        <dbReference type="ARBA" id="ARBA00023306"/>
    </source>
</evidence>
<gene>
    <name evidence="13" type="ORF">M0R45_027582</name>
</gene>
<feature type="region of interest" description="Disordered" evidence="10">
    <location>
        <begin position="1"/>
        <end position="26"/>
    </location>
</feature>
<reference evidence="13 14" key="1">
    <citation type="journal article" date="2023" name="G3 (Bethesda)">
        <title>A chromosome-length genome assembly and annotation of blackberry (Rubus argutus, cv. 'Hillquist').</title>
        <authorList>
            <person name="Bruna T."/>
            <person name="Aryal R."/>
            <person name="Dudchenko O."/>
            <person name="Sargent D.J."/>
            <person name="Mead D."/>
            <person name="Buti M."/>
            <person name="Cavallini A."/>
            <person name="Hytonen T."/>
            <person name="Andres J."/>
            <person name="Pham M."/>
            <person name="Weisz D."/>
            <person name="Mascagni F."/>
            <person name="Usai G."/>
            <person name="Natali L."/>
            <person name="Bassil N."/>
            <person name="Fernandez G.E."/>
            <person name="Lomsadze A."/>
            <person name="Armour M."/>
            <person name="Olukolu B."/>
            <person name="Poorten T."/>
            <person name="Britton C."/>
            <person name="Davik J."/>
            <person name="Ashrafi H."/>
            <person name="Aiden E.L."/>
            <person name="Borodovsky M."/>
            <person name="Worthington M."/>
        </authorList>
    </citation>
    <scope>NUCLEOTIDE SEQUENCE [LARGE SCALE GENOMIC DNA]</scope>
    <source>
        <strain evidence="13">PI 553951</strain>
    </source>
</reference>
<dbReference type="InterPro" id="IPR046965">
    <property type="entry name" value="Cyclin_A/B-like"/>
</dbReference>
<dbReference type="Pfam" id="PF02984">
    <property type="entry name" value="Cyclin_C"/>
    <property type="match status" value="1"/>
</dbReference>
<evidence type="ECO:0000256" key="8">
    <source>
        <dbReference type="ARBA" id="ARBA00032263"/>
    </source>
</evidence>
<accession>A0AAW1X2L6</accession>
<comment type="subunit">
    <text evidence="3">Interacts with the CDC2 protein kinase to form a serine/threonine kinase holoenzyme complex also known as maturation promoting factor (MPF). The cyclin subunit imparts substrate specificity to the complex.</text>
</comment>
<dbReference type="FunFam" id="1.10.472.10:FF:000001">
    <property type="entry name" value="G2/mitotic-specific cyclin"/>
    <property type="match status" value="1"/>
</dbReference>
<dbReference type="InterPro" id="IPR048258">
    <property type="entry name" value="Cyclins_cyclin-box"/>
</dbReference>
<dbReference type="AlphaFoldDB" id="A0AAW1X2L6"/>
<dbReference type="GO" id="GO:0010332">
    <property type="term" value="P:response to gamma radiation"/>
    <property type="evidence" value="ECO:0007669"/>
    <property type="project" value="UniProtKB-ARBA"/>
</dbReference>